<dbReference type="Proteomes" id="UP000198480">
    <property type="component" value="Unassembled WGS sequence"/>
</dbReference>
<dbReference type="InterPro" id="IPR025345">
    <property type="entry name" value="DUF4249"/>
</dbReference>
<accession>A0A239CC79</accession>
<protein>
    <recommendedName>
        <fullName evidence="3">DUF4249 domain-containing protein</fullName>
    </recommendedName>
</protein>
<proteinExistence type="predicted"/>
<evidence type="ECO:0000313" key="2">
    <source>
        <dbReference type="Proteomes" id="UP000198480"/>
    </source>
</evidence>
<evidence type="ECO:0000313" key="1">
    <source>
        <dbReference type="EMBL" id="SNS17846.1"/>
    </source>
</evidence>
<name>A0A239CC79_9BACT</name>
<dbReference type="OrthoDB" id="637707at2"/>
<gene>
    <name evidence="1" type="ORF">SAMN06295967_104206</name>
</gene>
<dbReference type="Pfam" id="PF14054">
    <property type="entry name" value="DUF4249"/>
    <property type="match status" value="1"/>
</dbReference>
<dbReference type="AlphaFoldDB" id="A0A239CC79"/>
<reference evidence="2" key="1">
    <citation type="submission" date="2017-06" db="EMBL/GenBank/DDBJ databases">
        <authorList>
            <person name="Varghese N."/>
            <person name="Submissions S."/>
        </authorList>
    </citation>
    <scope>NUCLEOTIDE SEQUENCE [LARGE SCALE GENOMIC DNA]</scope>
    <source>
        <strain evidence="2">5C</strain>
    </source>
</reference>
<organism evidence="1 2">
    <name type="scientific">Belliella buryatensis</name>
    <dbReference type="NCBI Taxonomy" id="1500549"/>
    <lineage>
        <taxon>Bacteria</taxon>
        <taxon>Pseudomonadati</taxon>
        <taxon>Bacteroidota</taxon>
        <taxon>Cytophagia</taxon>
        <taxon>Cytophagales</taxon>
        <taxon>Cyclobacteriaceae</taxon>
        <taxon>Belliella</taxon>
    </lineage>
</organism>
<dbReference type="PROSITE" id="PS51257">
    <property type="entry name" value="PROKAR_LIPOPROTEIN"/>
    <property type="match status" value="1"/>
</dbReference>
<dbReference type="RefSeq" id="WP_089238984.1">
    <property type="nucleotide sequence ID" value="NZ_FZOK01000004.1"/>
</dbReference>
<keyword evidence="2" id="KW-1185">Reference proteome</keyword>
<evidence type="ECO:0008006" key="3">
    <source>
        <dbReference type="Google" id="ProtNLM"/>
    </source>
</evidence>
<dbReference type="EMBL" id="FZOK01000004">
    <property type="protein sequence ID" value="SNS17846.1"/>
    <property type="molecule type" value="Genomic_DNA"/>
</dbReference>
<sequence>MKRISMIIIAALIASSCQEEVILDLQTLEPTPVIEAIWTNTPNFNQVFVSFSKDFYSDEPNESVTNAQVFVRNIGTGRIATFRYNEQVDRYVPTQNQIGQIGQTYELNVIIDGKAYISTGTLLPPPSLDSITYEFKDQRVFREEGYYLTLYGDIPFTQDNNYRIRIIRNDTLLNRRTDYLLFDDTFGTQILNRGFELGGFPFREGDRVRLELFRLNRDAYDYLNQLVSLLFNDGGLFSPPPQNPVSNIRPVDGQGNVLGYFMVSPYLGATVNINPDRSDE</sequence>